<gene>
    <name evidence="1" type="ORF">LCGC14_2260280</name>
</gene>
<sequence>MNAWLAMLLEQVVKQMSPEIRDGMVKFVLQLEKNAKATPNPWDDIFVGIVKFVLVIK</sequence>
<organism evidence="1">
    <name type="scientific">marine sediment metagenome</name>
    <dbReference type="NCBI Taxonomy" id="412755"/>
    <lineage>
        <taxon>unclassified sequences</taxon>
        <taxon>metagenomes</taxon>
        <taxon>ecological metagenomes</taxon>
    </lineage>
</organism>
<proteinExistence type="predicted"/>
<protein>
    <submittedName>
        <fullName evidence="1">Uncharacterized protein</fullName>
    </submittedName>
</protein>
<dbReference type="AlphaFoldDB" id="A0A0F9D062"/>
<reference evidence="1" key="1">
    <citation type="journal article" date="2015" name="Nature">
        <title>Complex archaea that bridge the gap between prokaryotes and eukaryotes.</title>
        <authorList>
            <person name="Spang A."/>
            <person name="Saw J.H."/>
            <person name="Jorgensen S.L."/>
            <person name="Zaremba-Niedzwiedzka K."/>
            <person name="Martijn J."/>
            <person name="Lind A.E."/>
            <person name="van Eijk R."/>
            <person name="Schleper C."/>
            <person name="Guy L."/>
            <person name="Ettema T.J."/>
        </authorList>
    </citation>
    <scope>NUCLEOTIDE SEQUENCE</scope>
</reference>
<evidence type="ECO:0000313" key="1">
    <source>
        <dbReference type="EMBL" id="KKL54949.1"/>
    </source>
</evidence>
<comment type="caution">
    <text evidence="1">The sequence shown here is derived from an EMBL/GenBank/DDBJ whole genome shotgun (WGS) entry which is preliminary data.</text>
</comment>
<dbReference type="EMBL" id="LAZR01031014">
    <property type="protein sequence ID" value="KKL54949.1"/>
    <property type="molecule type" value="Genomic_DNA"/>
</dbReference>
<name>A0A0F9D062_9ZZZZ</name>
<accession>A0A0F9D062</accession>